<proteinExistence type="predicted"/>
<comment type="caution">
    <text evidence="1">The sequence shown here is derived from an EMBL/GenBank/DDBJ whole genome shotgun (WGS) entry which is preliminary data.</text>
</comment>
<dbReference type="Proteomes" id="UP000790377">
    <property type="component" value="Unassembled WGS sequence"/>
</dbReference>
<organism evidence="1 2">
    <name type="scientific">Hygrophoropsis aurantiaca</name>
    <dbReference type="NCBI Taxonomy" id="72124"/>
    <lineage>
        <taxon>Eukaryota</taxon>
        <taxon>Fungi</taxon>
        <taxon>Dikarya</taxon>
        <taxon>Basidiomycota</taxon>
        <taxon>Agaricomycotina</taxon>
        <taxon>Agaricomycetes</taxon>
        <taxon>Agaricomycetidae</taxon>
        <taxon>Boletales</taxon>
        <taxon>Coniophorineae</taxon>
        <taxon>Hygrophoropsidaceae</taxon>
        <taxon>Hygrophoropsis</taxon>
    </lineage>
</organism>
<reference evidence="1" key="1">
    <citation type="journal article" date="2021" name="New Phytol.">
        <title>Evolutionary innovations through gain and loss of genes in the ectomycorrhizal Boletales.</title>
        <authorList>
            <person name="Wu G."/>
            <person name="Miyauchi S."/>
            <person name="Morin E."/>
            <person name="Kuo A."/>
            <person name="Drula E."/>
            <person name="Varga T."/>
            <person name="Kohler A."/>
            <person name="Feng B."/>
            <person name="Cao Y."/>
            <person name="Lipzen A."/>
            <person name="Daum C."/>
            <person name="Hundley H."/>
            <person name="Pangilinan J."/>
            <person name="Johnson J."/>
            <person name="Barry K."/>
            <person name="LaButti K."/>
            <person name="Ng V."/>
            <person name="Ahrendt S."/>
            <person name="Min B."/>
            <person name="Choi I.G."/>
            <person name="Park H."/>
            <person name="Plett J.M."/>
            <person name="Magnuson J."/>
            <person name="Spatafora J.W."/>
            <person name="Nagy L.G."/>
            <person name="Henrissat B."/>
            <person name="Grigoriev I.V."/>
            <person name="Yang Z.L."/>
            <person name="Xu J."/>
            <person name="Martin F.M."/>
        </authorList>
    </citation>
    <scope>NUCLEOTIDE SEQUENCE</scope>
    <source>
        <strain evidence="1">ATCC 28755</strain>
    </source>
</reference>
<gene>
    <name evidence="1" type="ORF">BJ138DRAFT_1086910</name>
</gene>
<protein>
    <submittedName>
        <fullName evidence="1">Uncharacterized protein</fullName>
    </submittedName>
</protein>
<keyword evidence="2" id="KW-1185">Reference proteome</keyword>
<evidence type="ECO:0000313" key="1">
    <source>
        <dbReference type="EMBL" id="KAH7910831.1"/>
    </source>
</evidence>
<name>A0ACB8ACR5_9AGAM</name>
<dbReference type="EMBL" id="MU267699">
    <property type="protein sequence ID" value="KAH7910831.1"/>
    <property type="molecule type" value="Genomic_DNA"/>
</dbReference>
<sequence>MSDEEQDISVLGKRARNQATGNQGENEQAPDADVEMNHDDSDDDVGPMPMPAAATGGSKKKRKVLPHEKLYLEHIPDAEQYYKSFMHREAINFCVTTRTDFVITTSIDGHLKLWKKQDSGIEFVKHFRAHMAPIIGVSASADGQLFASISEDGTAKVFDVVNFDMINMIKLGFVPHACCWVHKRGQAQGLLAVSEQNTGVIRLYDGRGDDKALLTLDSLHRSPVHLMAYSDRYDTVISADENGFIEVWQPFEPFEPPKKVPGMWAYKSDTDLYEFKKAKSVPTCITLSPDSSSFVTFSLPDRQVRIFSFLSGKLSRKYDESLTAIQEMQQAGTAVYKVDDMEFGRRLALERELEMPGPDGRIPGMWSNAIWDESGAFILYPTLLGVKVVNTVSNRVARLLGKDEPVRWLNLSLYQGAPAKKGLTTVAMAASANPILANKGARDPTLFCTGYKRQRFYLFTRSEPEDNKLNDRDVFNERPTREEQSIATTAITKGGPSPLANSAVIHTSMGDIHLRLFPQQAPKAVENFVGHSRSGYFERVIFHRVIPKFMIQTGDPLGDGTGGTSIWDREFEDEFSDDLKHDRPYTVSMANAGPGTNGSQFFITTTTTPWLDKKHTIFGRVYSGLEVVHAIENVKVNKADKPFEDIKIINVDVE</sequence>
<evidence type="ECO:0000313" key="2">
    <source>
        <dbReference type="Proteomes" id="UP000790377"/>
    </source>
</evidence>
<accession>A0ACB8ACR5</accession>